<accession>A0AC34RTI1</accession>
<dbReference type="Proteomes" id="UP000887576">
    <property type="component" value="Unplaced"/>
</dbReference>
<organism evidence="1 2">
    <name type="scientific">Panagrolaimus sp. JU765</name>
    <dbReference type="NCBI Taxonomy" id="591449"/>
    <lineage>
        <taxon>Eukaryota</taxon>
        <taxon>Metazoa</taxon>
        <taxon>Ecdysozoa</taxon>
        <taxon>Nematoda</taxon>
        <taxon>Chromadorea</taxon>
        <taxon>Rhabditida</taxon>
        <taxon>Tylenchina</taxon>
        <taxon>Panagrolaimomorpha</taxon>
        <taxon>Panagrolaimoidea</taxon>
        <taxon>Panagrolaimidae</taxon>
        <taxon>Panagrolaimus</taxon>
    </lineage>
</organism>
<reference evidence="2" key="1">
    <citation type="submission" date="2022-11" db="UniProtKB">
        <authorList>
            <consortium name="WormBaseParasite"/>
        </authorList>
    </citation>
    <scope>IDENTIFICATION</scope>
</reference>
<protein>
    <submittedName>
        <fullName evidence="2">Uncharacterized protein</fullName>
    </submittedName>
</protein>
<evidence type="ECO:0000313" key="1">
    <source>
        <dbReference type="Proteomes" id="UP000887576"/>
    </source>
</evidence>
<proteinExistence type="predicted"/>
<name>A0AC34RTI1_9BILA</name>
<sequence length="116" mass="13949">MPRRKNQPAYVMPVKELPPVSEYIYDLYHPVYEMDRNFNADSIRRFVSVTGSIKYSLLEQLIQLFYNHPLDGTILRRMLDRQTYSLTAKAVFERHEEYRVENDPENPKDFIIHKIK</sequence>
<evidence type="ECO:0000313" key="2">
    <source>
        <dbReference type="WBParaSite" id="JU765_v2.g9900.t1"/>
    </source>
</evidence>
<dbReference type="WBParaSite" id="JU765_v2.g9900.t1">
    <property type="protein sequence ID" value="JU765_v2.g9900.t1"/>
    <property type="gene ID" value="JU765_v2.g9900"/>
</dbReference>